<protein>
    <submittedName>
        <fullName evidence="8">CoA ester lyase</fullName>
    </submittedName>
</protein>
<dbReference type="PANTHER" id="PTHR32308">
    <property type="entry name" value="LYASE BETA SUBUNIT, PUTATIVE (AFU_ORTHOLOGUE AFUA_4G13030)-RELATED"/>
    <property type="match status" value="1"/>
</dbReference>
<feature type="binding site" evidence="5">
    <location>
        <position position="63"/>
    </location>
    <ligand>
        <name>substrate</name>
    </ligand>
</feature>
<evidence type="ECO:0000313" key="9">
    <source>
        <dbReference type="Proteomes" id="UP000594015"/>
    </source>
</evidence>
<feature type="domain" description="HpcH/HpaI aldolase/citrate lyase" evidence="7">
    <location>
        <begin position="7"/>
        <end position="208"/>
    </location>
</feature>
<evidence type="ECO:0000256" key="3">
    <source>
        <dbReference type="ARBA" id="ARBA00022723"/>
    </source>
</evidence>
<dbReference type="InterPro" id="IPR011206">
    <property type="entry name" value="Citrate_lyase_beta/mcl1/mcl2"/>
</dbReference>
<accession>A0AAE7NUY2</accession>
<dbReference type="GO" id="GO:0000287">
    <property type="term" value="F:magnesium ion binding"/>
    <property type="evidence" value="ECO:0007669"/>
    <property type="project" value="TreeGrafter"/>
</dbReference>
<dbReference type="AlphaFoldDB" id="A0AAE7NUY2"/>
<dbReference type="PIRSF" id="PIRSF015582">
    <property type="entry name" value="Cit_lyase_B"/>
    <property type="match status" value="1"/>
</dbReference>
<keyword evidence="4 6" id="KW-0460">Magnesium</keyword>
<evidence type="ECO:0000313" key="8">
    <source>
        <dbReference type="EMBL" id="QOZ71796.1"/>
    </source>
</evidence>
<dbReference type="EMBL" id="CP030050">
    <property type="protein sequence ID" value="QOZ71796.1"/>
    <property type="molecule type" value="Genomic_DNA"/>
</dbReference>
<comment type="cofactor">
    <cofactor evidence="1">
        <name>Mg(2+)</name>
        <dbReference type="ChEBI" id="CHEBI:18420"/>
    </cofactor>
</comment>
<dbReference type="PANTHER" id="PTHR32308:SF10">
    <property type="entry name" value="CITRATE LYASE SUBUNIT BETA"/>
    <property type="match status" value="1"/>
</dbReference>
<evidence type="ECO:0000256" key="4">
    <source>
        <dbReference type="ARBA" id="ARBA00022842"/>
    </source>
</evidence>
<keyword evidence="8" id="KW-0456">Lyase</keyword>
<dbReference type="Gene3D" id="3.20.20.60">
    <property type="entry name" value="Phosphoenolpyruvate-binding domains"/>
    <property type="match status" value="1"/>
</dbReference>
<sequence length="268" mass="28259">MSSPLSRSFLFVPASRPERFDKAATSGAHQVILDLEDAVAPADKNAARGSIAQWSGRTDAVVRVNGADSPFFAADMDMIRRAGVTRLMLPKAEPGALNRVVGLLDRPCQIIALIETVRGYAELRSIGKSGLVSQLAFGNLDFGIDAGVTETAQELDPVRLQIVLESRLAGLAPPIDGVTTSWTDAAAFGAAVGRAKALGFGAKLCIHPAQVKPVNDAFLPTADELDWARRVMEVAKAGAAVALDGKMIDAPVIRRAELILAGEVHIAT</sequence>
<name>A0AAE7NUY2_9BRAD</name>
<dbReference type="InterPro" id="IPR005000">
    <property type="entry name" value="Aldolase/citrate-lyase_domain"/>
</dbReference>
<dbReference type="Pfam" id="PF03328">
    <property type="entry name" value="HpcH_HpaI"/>
    <property type="match status" value="1"/>
</dbReference>
<dbReference type="GO" id="GO:0016829">
    <property type="term" value="F:lyase activity"/>
    <property type="evidence" value="ECO:0007669"/>
    <property type="project" value="UniProtKB-KW"/>
</dbReference>
<dbReference type="Proteomes" id="UP000594015">
    <property type="component" value="Chromosome"/>
</dbReference>
<reference evidence="8 9" key="1">
    <citation type="submission" date="2018-06" db="EMBL/GenBank/DDBJ databases">
        <title>Comparative genomics of Bradyrhizobium nodulating Arachidis hypogaea.</title>
        <authorList>
            <person name="Li Y."/>
        </authorList>
    </citation>
    <scope>NUCLEOTIDE SEQUENCE [LARGE SCALE GENOMIC DNA]</scope>
    <source>
        <strain evidence="8 9">CCBAU 051107</strain>
    </source>
</reference>
<evidence type="ECO:0000256" key="5">
    <source>
        <dbReference type="PIRSR" id="PIRSR015582-1"/>
    </source>
</evidence>
<feature type="binding site" evidence="6">
    <location>
        <position position="141"/>
    </location>
    <ligand>
        <name>Mg(2+)</name>
        <dbReference type="ChEBI" id="CHEBI:18420"/>
    </ligand>
</feature>
<comment type="similarity">
    <text evidence="2">Belongs to the HpcH/HpaI aldolase family.</text>
</comment>
<gene>
    <name evidence="8" type="ORF">WN72_40025</name>
</gene>
<feature type="binding site" evidence="5">
    <location>
        <position position="115"/>
    </location>
    <ligand>
        <name>substrate</name>
    </ligand>
</feature>
<organism evidence="8 9">
    <name type="scientific">Bradyrhizobium arachidis</name>
    <dbReference type="NCBI Taxonomy" id="858423"/>
    <lineage>
        <taxon>Bacteria</taxon>
        <taxon>Pseudomonadati</taxon>
        <taxon>Pseudomonadota</taxon>
        <taxon>Alphaproteobacteria</taxon>
        <taxon>Hyphomicrobiales</taxon>
        <taxon>Nitrobacteraceae</taxon>
        <taxon>Bradyrhizobium</taxon>
    </lineage>
</organism>
<feature type="binding site" evidence="6">
    <location>
        <position position="115"/>
    </location>
    <ligand>
        <name>Mg(2+)</name>
        <dbReference type="ChEBI" id="CHEBI:18420"/>
    </ligand>
</feature>
<dbReference type="RefSeq" id="WP_092218438.1">
    <property type="nucleotide sequence ID" value="NZ_CP030050.1"/>
</dbReference>
<proteinExistence type="inferred from homology"/>
<evidence type="ECO:0000259" key="7">
    <source>
        <dbReference type="Pfam" id="PF03328"/>
    </source>
</evidence>
<dbReference type="InterPro" id="IPR015813">
    <property type="entry name" value="Pyrv/PenolPyrv_kinase-like_dom"/>
</dbReference>
<dbReference type="InterPro" id="IPR040442">
    <property type="entry name" value="Pyrv_kinase-like_dom_sf"/>
</dbReference>
<evidence type="ECO:0000256" key="2">
    <source>
        <dbReference type="ARBA" id="ARBA00005568"/>
    </source>
</evidence>
<dbReference type="SUPFAM" id="SSF51621">
    <property type="entry name" value="Phosphoenolpyruvate/pyruvate domain"/>
    <property type="match status" value="1"/>
</dbReference>
<evidence type="ECO:0000256" key="6">
    <source>
        <dbReference type="PIRSR" id="PIRSR015582-2"/>
    </source>
</evidence>
<dbReference type="GO" id="GO:0006107">
    <property type="term" value="P:oxaloacetate metabolic process"/>
    <property type="evidence" value="ECO:0007669"/>
    <property type="project" value="TreeGrafter"/>
</dbReference>
<keyword evidence="3 6" id="KW-0479">Metal-binding</keyword>
<dbReference type="KEGG" id="barh:WN72_40025"/>
<evidence type="ECO:0000256" key="1">
    <source>
        <dbReference type="ARBA" id="ARBA00001946"/>
    </source>
</evidence>